<organism evidence="8 9">
    <name type="scientific">Pholiota conissans</name>
    <dbReference type="NCBI Taxonomy" id="109636"/>
    <lineage>
        <taxon>Eukaryota</taxon>
        <taxon>Fungi</taxon>
        <taxon>Dikarya</taxon>
        <taxon>Basidiomycota</taxon>
        <taxon>Agaricomycotina</taxon>
        <taxon>Agaricomycetes</taxon>
        <taxon>Agaricomycetidae</taxon>
        <taxon>Agaricales</taxon>
        <taxon>Agaricineae</taxon>
        <taxon>Strophariaceae</taxon>
        <taxon>Pholiota</taxon>
    </lineage>
</organism>
<evidence type="ECO:0000256" key="6">
    <source>
        <dbReference type="ARBA" id="ARBA00023006"/>
    </source>
</evidence>
<evidence type="ECO:0000256" key="2">
    <source>
        <dbReference type="ARBA" id="ARBA00021099"/>
    </source>
</evidence>
<evidence type="ECO:0000256" key="3">
    <source>
        <dbReference type="ARBA" id="ARBA00022679"/>
    </source>
</evidence>
<evidence type="ECO:0000256" key="5">
    <source>
        <dbReference type="ARBA" id="ARBA00022927"/>
    </source>
</evidence>
<feature type="non-terminal residue" evidence="8">
    <location>
        <position position="139"/>
    </location>
</feature>
<evidence type="ECO:0000256" key="1">
    <source>
        <dbReference type="ARBA" id="ARBA00005696"/>
    </source>
</evidence>
<dbReference type="OrthoDB" id="4089664at2759"/>
<dbReference type="EMBL" id="MU155165">
    <property type="protein sequence ID" value="KAF9482472.1"/>
    <property type="molecule type" value="Genomic_DNA"/>
</dbReference>
<reference evidence="8" key="1">
    <citation type="submission" date="2020-11" db="EMBL/GenBank/DDBJ databases">
        <authorList>
            <consortium name="DOE Joint Genome Institute"/>
            <person name="Ahrendt S."/>
            <person name="Riley R."/>
            <person name="Andreopoulos W."/>
            <person name="Labutti K."/>
            <person name="Pangilinan J."/>
            <person name="Ruiz-Duenas F.J."/>
            <person name="Barrasa J.M."/>
            <person name="Sanchez-Garcia M."/>
            <person name="Camarero S."/>
            <person name="Miyauchi S."/>
            <person name="Serrano A."/>
            <person name="Linde D."/>
            <person name="Babiker R."/>
            <person name="Drula E."/>
            <person name="Ayuso-Fernandez I."/>
            <person name="Pacheco R."/>
            <person name="Padilla G."/>
            <person name="Ferreira P."/>
            <person name="Barriuso J."/>
            <person name="Kellner H."/>
            <person name="Castanera R."/>
            <person name="Alfaro M."/>
            <person name="Ramirez L."/>
            <person name="Pisabarro A.G."/>
            <person name="Kuo A."/>
            <person name="Tritt A."/>
            <person name="Lipzen A."/>
            <person name="He G."/>
            <person name="Yan M."/>
            <person name="Ng V."/>
            <person name="Cullen D."/>
            <person name="Martin F."/>
            <person name="Rosso M.-N."/>
            <person name="Henrissat B."/>
            <person name="Hibbett D."/>
            <person name="Martinez A.T."/>
            <person name="Grigoriev I.V."/>
        </authorList>
    </citation>
    <scope>NUCLEOTIDE SEQUENCE</scope>
    <source>
        <strain evidence="8">CIRM-BRFM 674</strain>
    </source>
</reference>
<gene>
    <name evidence="8" type="ORF">BDN70DRAFT_773858</name>
</gene>
<evidence type="ECO:0000256" key="7">
    <source>
        <dbReference type="ARBA" id="ARBA00029833"/>
    </source>
</evidence>
<comment type="caution">
    <text evidence="8">The sequence shown here is derived from an EMBL/GenBank/DDBJ whole genome shotgun (WGS) entry which is preliminary data.</text>
</comment>
<dbReference type="GO" id="GO:0015031">
    <property type="term" value="P:protein transport"/>
    <property type="evidence" value="ECO:0007669"/>
    <property type="project" value="UniProtKB-KW"/>
</dbReference>
<dbReference type="InterPro" id="IPR007135">
    <property type="entry name" value="Atg3/Atg10"/>
</dbReference>
<keyword evidence="9" id="KW-1185">Reference proteome</keyword>
<dbReference type="GO" id="GO:0000422">
    <property type="term" value="P:autophagy of mitochondrion"/>
    <property type="evidence" value="ECO:0007669"/>
    <property type="project" value="TreeGrafter"/>
</dbReference>
<evidence type="ECO:0000313" key="8">
    <source>
        <dbReference type="EMBL" id="KAF9482472.1"/>
    </source>
</evidence>
<keyword evidence="5" id="KW-0653">Protein transport</keyword>
<dbReference type="Proteomes" id="UP000807469">
    <property type="component" value="Unassembled WGS sequence"/>
</dbReference>
<keyword evidence="6" id="KW-0072">Autophagy</keyword>
<dbReference type="PANTHER" id="PTHR14957:SF1">
    <property type="entry name" value="UBIQUITIN-LIKE-CONJUGATING ENZYME ATG10"/>
    <property type="match status" value="1"/>
</dbReference>
<keyword evidence="5" id="KW-0813">Transport</keyword>
<proteinExistence type="inferred from homology"/>
<evidence type="ECO:0000313" key="9">
    <source>
        <dbReference type="Proteomes" id="UP000807469"/>
    </source>
</evidence>
<dbReference type="AlphaFoldDB" id="A0A9P5Z6E5"/>
<feature type="non-terminal residue" evidence="8">
    <location>
        <position position="1"/>
    </location>
</feature>
<dbReference type="GO" id="GO:0061651">
    <property type="term" value="F:Atg12 conjugating enzyme activity"/>
    <property type="evidence" value="ECO:0007669"/>
    <property type="project" value="TreeGrafter"/>
</dbReference>
<evidence type="ECO:0000256" key="4">
    <source>
        <dbReference type="ARBA" id="ARBA00022786"/>
    </source>
</evidence>
<protein>
    <recommendedName>
        <fullName evidence="2">Ubiquitin-like-conjugating enzyme ATG10</fullName>
    </recommendedName>
    <alternativeName>
        <fullName evidence="7">Autophagy-related protein 10</fullName>
    </alternativeName>
</protein>
<keyword evidence="4" id="KW-0833">Ubl conjugation pathway</keyword>
<dbReference type="Gene3D" id="3.30.1460.50">
    <property type="match status" value="1"/>
</dbReference>
<dbReference type="GO" id="GO:0005829">
    <property type="term" value="C:cytosol"/>
    <property type="evidence" value="ECO:0007669"/>
    <property type="project" value="TreeGrafter"/>
</dbReference>
<dbReference type="GO" id="GO:0000045">
    <property type="term" value="P:autophagosome assembly"/>
    <property type="evidence" value="ECO:0007669"/>
    <property type="project" value="TreeGrafter"/>
</dbReference>
<dbReference type="Pfam" id="PF03987">
    <property type="entry name" value="Autophagy_act_C"/>
    <property type="match status" value="1"/>
</dbReference>
<comment type="similarity">
    <text evidence="1">Belongs to the ATG10 family.</text>
</comment>
<accession>A0A9P5Z6E5</accession>
<name>A0A9P5Z6E5_9AGAR</name>
<dbReference type="GO" id="GO:0032446">
    <property type="term" value="P:protein modification by small protein conjugation"/>
    <property type="evidence" value="ECO:0007669"/>
    <property type="project" value="TreeGrafter"/>
</dbReference>
<keyword evidence="3" id="KW-0808">Transferase</keyword>
<sequence length="139" mass="15714">EADDAATAPERPSSDVLVVQEYIVYSASFNVPAFYFTAHDTNGTPCSLTDLVTSSFFKVKPPAESQTTNYALTLPRIPFPLLSQGDHPTLGTPCWYFHPCETEVAVDEFMSEVEERDWTEEMRLVRWMELWVMIVGSVL</sequence>
<dbReference type="PANTHER" id="PTHR14957">
    <property type="entry name" value="UBIQUITIN-LIKE-CONJUGATING ENZYME ATG10"/>
    <property type="match status" value="1"/>
</dbReference>